<proteinExistence type="predicted"/>
<feature type="region of interest" description="Disordered" evidence="1">
    <location>
        <begin position="338"/>
        <end position="561"/>
    </location>
</feature>
<feature type="region of interest" description="Disordered" evidence="1">
    <location>
        <begin position="312"/>
        <end position="331"/>
    </location>
</feature>
<gene>
    <name evidence="3" type="primary">MEPE</name>
</gene>
<keyword evidence="2" id="KW-0732">Signal</keyword>
<dbReference type="GO" id="GO:0031012">
    <property type="term" value="C:extracellular matrix"/>
    <property type="evidence" value="ECO:0007669"/>
    <property type="project" value="TreeGrafter"/>
</dbReference>
<organism evidence="3">
    <name type="scientific">Choloepus hoffmanni</name>
    <name type="common">Hoffmann's two-fingered sloth</name>
    <dbReference type="NCBI Taxonomy" id="9358"/>
    <lineage>
        <taxon>Eukaryota</taxon>
        <taxon>Metazoa</taxon>
        <taxon>Chordata</taxon>
        <taxon>Craniata</taxon>
        <taxon>Vertebrata</taxon>
        <taxon>Euteleostomi</taxon>
        <taxon>Mammalia</taxon>
        <taxon>Eutheria</taxon>
        <taxon>Xenarthra</taxon>
        <taxon>Pilosa</taxon>
        <taxon>Folivora</taxon>
        <taxon>Megalonychidae</taxon>
        <taxon>Choloepus</taxon>
    </lineage>
</organism>
<sequence>MQVVCLGLLLFTLAWAAPTFQPQTEKTKQDCVEEQRITYKGHHEKHGSYIYKYVYTSSGRKNQTDVKQEERNKDNIALHHLGKKRKQEAFPKENIVQERDKNFSLYEANENNQSGESQNLFANSQTLNGDHNNSNKENAQSDLNKSMYPAFPGNKRAENGSRAISELHDQEEYGTALVRNNMRNIMGPVTAIGHLGDRNKKKKLTTVLSKIPAGVNYADASPKARKNHQRDAQAQTIPVKRRSIHQIQRNTAYLKQLPKVKKIPSDFEGSGYTELQERGDNNISPFSGDGQPFEDILGKGGATVVPDLDHTDVQTGFSRPSESGTPSPDTMGLGYNEIPEKEDDGRNGIGTREATAKEAAAPEVRLVEGGNDIIGSTNFKELPGKEGDSVDAGSQNVHQGKVEFHYPHGPSKEERKGGSGGTIESTNYNEIPKNGKGSSRKSTGGSTRHQVSVNEKQRFSAKGKSKDPLIPSRGVDNEIENEIGPHNGPDNEGNTITHSSGRKNHYTPHGQNNSIQRKGMLQRKGSWYYRKPQSRGNVRYRGKDDSSESSESDSSGESDGD</sequence>
<reference evidence="3" key="1">
    <citation type="journal article" date="2010" name="Cell. Mol. Life Sci.">
        <title>MEPE evolution in mammals reveals regions and residues of prime functional importance.</title>
        <authorList>
            <person name="Bardet C."/>
            <person name="Delgado S."/>
            <person name="Sire J.Y."/>
        </authorList>
    </citation>
    <scope>NUCLEOTIDE SEQUENCE</scope>
</reference>
<dbReference type="EMBL" id="FJ999703">
    <property type="protein sequence ID" value="ACS37553.1"/>
    <property type="molecule type" value="Genomic_DNA"/>
</dbReference>
<feature type="compositionally biased region" description="Polar residues" evidence="1">
    <location>
        <begin position="313"/>
        <end position="328"/>
    </location>
</feature>
<feature type="chain" id="PRO_5003081861" evidence="2">
    <location>
        <begin position="17"/>
        <end position="561"/>
    </location>
</feature>
<feature type="compositionally biased region" description="Basic and acidic residues" evidence="1">
    <location>
        <begin position="400"/>
        <end position="417"/>
    </location>
</feature>
<dbReference type="GO" id="GO:1990430">
    <property type="term" value="F:extracellular matrix protein binding"/>
    <property type="evidence" value="ECO:0007669"/>
    <property type="project" value="TreeGrafter"/>
</dbReference>
<dbReference type="Pfam" id="PF07175">
    <property type="entry name" value="Osteoregulin"/>
    <property type="match status" value="1"/>
</dbReference>
<dbReference type="AlphaFoldDB" id="D6C6P4"/>
<feature type="compositionally biased region" description="Acidic residues" evidence="1">
    <location>
        <begin position="547"/>
        <end position="561"/>
    </location>
</feature>
<protein>
    <submittedName>
        <fullName evidence="3">Matrix extracellular phosphoglycoprotein</fullName>
    </submittedName>
</protein>
<feature type="signal peptide" evidence="2">
    <location>
        <begin position="1"/>
        <end position="16"/>
    </location>
</feature>
<dbReference type="GO" id="GO:0031214">
    <property type="term" value="P:biomineral tissue development"/>
    <property type="evidence" value="ECO:0007669"/>
    <property type="project" value="InterPro"/>
</dbReference>
<feature type="compositionally biased region" description="Low complexity" evidence="1">
    <location>
        <begin position="435"/>
        <end position="448"/>
    </location>
</feature>
<dbReference type="PANTHER" id="PTHR16510">
    <property type="entry name" value="EXTRACELLULAR MATRIX PHOSPHOGLYCOPROTEIN WITH ASARM MOTIF"/>
    <property type="match status" value="1"/>
</dbReference>
<dbReference type="InterPro" id="IPR009837">
    <property type="entry name" value="MEPE"/>
</dbReference>
<dbReference type="PANTHER" id="PTHR16510:SF4">
    <property type="entry name" value="MATRIX EXTRACELLULAR PHOSPHOGLYCOPROTEIN"/>
    <property type="match status" value="1"/>
</dbReference>
<evidence type="ECO:0000256" key="1">
    <source>
        <dbReference type="SAM" id="MobiDB-lite"/>
    </source>
</evidence>
<name>D6C6P4_CHOHO</name>
<feature type="region of interest" description="Disordered" evidence="1">
    <location>
        <begin position="123"/>
        <end position="158"/>
    </location>
</feature>
<accession>D6C6P4</accession>
<feature type="compositionally biased region" description="Polar residues" evidence="1">
    <location>
        <begin position="123"/>
        <end position="144"/>
    </location>
</feature>
<evidence type="ECO:0000256" key="2">
    <source>
        <dbReference type="SAM" id="SignalP"/>
    </source>
</evidence>
<evidence type="ECO:0000313" key="3">
    <source>
        <dbReference type="EMBL" id="ACS37553.1"/>
    </source>
</evidence>